<name>A0A316I0N4_9PSEU</name>
<dbReference type="Gene3D" id="2.60.120.260">
    <property type="entry name" value="Galactose-binding domain-like"/>
    <property type="match status" value="1"/>
</dbReference>
<evidence type="ECO:0000256" key="1">
    <source>
        <dbReference type="SAM" id="MobiDB-lite"/>
    </source>
</evidence>
<organism evidence="4 5">
    <name type="scientific">Lentzea atacamensis</name>
    <dbReference type="NCBI Taxonomy" id="531938"/>
    <lineage>
        <taxon>Bacteria</taxon>
        <taxon>Bacillati</taxon>
        <taxon>Actinomycetota</taxon>
        <taxon>Actinomycetes</taxon>
        <taxon>Pseudonocardiales</taxon>
        <taxon>Pseudonocardiaceae</taxon>
        <taxon>Lentzea</taxon>
    </lineage>
</organism>
<feature type="region of interest" description="Disordered" evidence="1">
    <location>
        <begin position="35"/>
        <end position="57"/>
    </location>
</feature>
<dbReference type="InterPro" id="IPR008979">
    <property type="entry name" value="Galactose-bd-like_sf"/>
</dbReference>
<keyword evidence="2" id="KW-0812">Transmembrane</keyword>
<dbReference type="EMBL" id="QGHB01000005">
    <property type="protein sequence ID" value="PWK86061.1"/>
    <property type="molecule type" value="Genomic_DNA"/>
</dbReference>
<dbReference type="NCBIfam" id="NF047619">
    <property type="entry name" value="NADase_discoid"/>
    <property type="match status" value="1"/>
</dbReference>
<dbReference type="SUPFAM" id="SSF49785">
    <property type="entry name" value="Galactose-binding domain-like"/>
    <property type="match status" value="1"/>
</dbReference>
<evidence type="ECO:0000313" key="5">
    <source>
        <dbReference type="Proteomes" id="UP000246005"/>
    </source>
</evidence>
<accession>A0A316I0N4</accession>
<dbReference type="Pfam" id="PF25302">
    <property type="entry name" value="NADase_transloc"/>
    <property type="match status" value="1"/>
</dbReference>
<sequence length="313" mass="34553">MIVCQTCGEHNAPNAEFCGNCGDFLKWTGAQVQAGPVRPDAAPQPQPHHRPQQTMRRQAQPGDLICGQCGSGNVPTRKFCGVCGHSLHDAVIQKQPWWKRWLPAKGQKVRERGSRPPRTRRATKVRQGIGTAFRWLLALAVLLFGGLYAFSQPFRGTVNTQVVTAKDAVAGIFTEDLVPVRQSVVSAAQERPDHPAKLAMDNNKATFWVAPDPKSAALTIQFDHVTDLRRMIVHNGDGKKYLGTARPQRLTLVFDTGKTHDIKLTDKPDEQQHDIKNGDGVKQVQVLIAGVYPSSESTDTAISEIELFEKQVK</sequence>
<feature type="transmembrane region" description="Helical" evidence="2">
    <location>
        <begin position="128"/>
        <end position="150"/>
    </location>
</feature>
<dbReference type="AlphaFoldDB" id="A0A316I0N4"/>
<dbReference type="RefSeq" id="WP_109637211.1">
    <property type="nucleotide sequence ID" value="NZ_QGHB01000005.1"/>
</dbReference>
<evidence type="ECO:0000259" key="3">
    <source>
        <dbReference type="Pfam" id="PF25302"/>
    </source>
</evidence>
<reference evidence="4 5" key="1">
    <citation type="submission" date="2018-05" db="EMBL/GenBank/DDBJ databases">
        <title>Genomic Encyclopedia of Type Strains, Phase IV (KMG-IV): sequencing the most valuable type-strain genomes for metagenomic binning, comparative biology and taxonomic classification.</title>
        <authorList>
            <person name="Goeker M."/>
        </authorList>
    </citation>
    <scope>NUCLEOTIDE SEQUENCE [LARGE SCALE GENOMIC DNA]</scope>
    <source>
        <strain evidence="4 5">DSM 45480</strain>
    </source>
</reference>
<feature type="domain" description="NAD glycohydrolase translocation F5/8 type C" evidence="3">
    <location>
        <begin position="180"/>
        <end position="306"/>
    </location>
</feature>
<keyword evidence="2" id="KW-1133">Transmembrane helix</keyword>
<evidence type="ECO:0000313" key="4">
    <source>
        <dbReference type="EMBL" id="PWK86061.1"/>
    </source>
</evidence>
<comment type="caution">
    <text evidence="4">The sequence shown here is derived from an EMBL/GenBank/DDBJ whole genome shotgun (WGS) entry which is preliminary data.</text>
</comment>
<dbReference type="Proteomes" id="UP000246005">
    <property type="component" value="Unassembled WGS sequence"/>
</dbReference>
<proteinExistence type="predicted"/>
<keyword evidence="2" id="KW-0472">Membrane</keyword>
<gene>
    <name evidence="4" type="ORF">C8D88_105101</name>
</gene>
<dbReference type="InterPro" id="IPR057561">
    <property type="entry name" value="NADase_transloc"/>
</dbReference>
<protein>
    <recommendedName>
        <fullName evidence="3">NAD glycohydrolase translocation F5/8 type C domain-containing protein</fullName>
    </recommendedName>
</protein>
<evidence type="ECO:0000256" key="2">
    <source>
        <dbReference type="SAM" id="Phobius"/>
    </source>
</evidence>